<evidence type="ECO:0000313" key="18">
    <source>
        <dbReference type="EMBL" id="OQR73822.1"/>
    </source>
</evidence>
<evidence type="ECO:0000256" key="13">
    <source>
        <dbReference type="RuleBase" id="RU363034"/>
    </source>
</evidence>
<gene>
    <name evidence="18" type="ORF">BIW11_09495</name>
</gene>
<feature type="chain" id="PRO_5023965318" description="CLIP domain-containing serine protease" evidence="14">
    <location>
        <begin position="33"/>
        <end position="451"/>
    </location>
</feature>
<keyword evidence="5" id="KW-0430">Lectin</keyword>
<organism evidence="18 19">
    <name type="scientific">Tropilaelaps mercedesae</name>
    <dbReference type="NCBI Taxonomy" id="418985"/>
    <lineage>
        <taxon>Eukaryota</taxon>
        <taxon>Metazoa</taxon>
        <taxon>Ecdysozoa</taxon>
        <taxon>Arthropoda</taxon>
        <taxon>Chelicerata</taxon>
        <taxon>Arachnida</taxon>
        <taxon>Acari</taxon>
        <taxon>Parasitiformes</taxon>
        <taxon>Mesostigmata</taxon>
        <taxon>Gamasina</taxon>
        <taxon>Dermanyssoidea</taxon>
        <taxon>Laelapidae</taxon>
        <taxon>Tropilaelaps</taxon>
    </lineage>
</organism>
<keyword evidence="7" id="KW-0353">Hemolymph clotting</keyword>
<dbReference type="EC" id="3.4.21.-" evidence="13"/>
<evidence type="ECO:0000256" key="7">
    <source>
        <dbReference type="ARBA" id="ARBA00022820"/>
    </source>
</evidence>
<name>A0A1V9XKC1_9ACAR</name>
<keyword evidence="1" id="KW-0245">EGF-like domain</keyword>
<evidence type="ECO:0000256" key="5">
    <source>
        <dbReference type="ARBA" id="ARBA00022734"/>
    </source>
</evidence>
<evidence type="ECO:0000259" key="17">
    <source>
        <dbReference type="PROSITE" id="PS51888"/>
    </source>
</evidence>
<keyword evidence="14" id="KW-0964">Secreted</keyword>
<dbReference type="InterPro" id="IPR018114">
    <property type="entry name" value="TRYPSIN_HIS"/>
</dbReference>
<dbReference type="InterPro" id="IPR033116">
    <property type="entry name" value="TRYPSIN_SER"/>
</dbReference>
<keyword evidence="2" id="KW-0768">Sushi</keyword>
<dbReference type="GO" id="GO:0030246">
    <property type="term" value="F:carbohydrate binding"/>
    <property type="evidence" value="ECO:0007669"/>
    <property type="project" value="UniProtKB-KW"/>
</dbReference>
<dbReference type="GO" id="GO:0007155">
    <property type="term" value="P:cell adhesion"/>
    <property type="evidence" value="ECO:0007669"/>
    <property type="project" value="UniProtKB-KW"/>
</dbReference>
<comment type="similarity">
    <text evidence="11 14">Belongs to the peptidase S1 family. CLIP subfamily.</text>
</comment>
<dbReference type="Pfam" id="PF00089">
    <property type="entry name" value="Trypsin"/>
    <property type="match status" value="1"/>
</dbReference>
<dbReference type="CDD" id="cd00190">
    <property type="entry name" value="Tryp_SPc"/>
    <property type="match status" value="1"/>
</dbReference>
<evidence type="ECO:0000256" key="9">
    <source>
        <dbReference type="ARBA" id="ARBA00022889"/>
    </source>
</evidence>
<dbReference type="STRING" id="418985.A0A1V9XKC1"/>
<dbReference type="FunFam" id="2.40.10.10:FF:000120">
    <property type="entry name" value="Putative serine protease"/>
    <property type="match status" value="1"/>
</dbReference>
<feature type="compositionally biased region" description="Low complexity" evidence="15">
    <location>
        <begin position="140"/>
        <end position="154"/>
    </location>
</feature>
<dbReference type="EMBL" id="MNPL01009213">
    <property type="protein sequence ID" value="OQR73822.1"/>
    <property type="molecule type" value="Genomic_DNA"/>
</dbReference>
<dbReference type="GO" id="GO:0004252">
    <property type="term" value="F:serine-type endopeptidase activity"/>
    <property type="evidence" value="ECO:0007669"/>
    <property type="project" value="UniProtKB-UniRule"/>
</dbReference>
<dbReference type="PANTHER" id="PTHR24252:SF7">
    <property type="entry name" value="HYALIN"/>
    <property type="match status" value="1"/>
</dbReference>
<keyword evidence="6 13" id="KW-0378">Hydrolase</keyword>
<feature type="domain" description="Clip" evidence="17">
    <location>
        <begin position="84"/>
        <end position="128"/>
    </location>
</feature>
<dbReference type="InterPro" id="IPR001314">
    <property type="entry name" value="Peptidase_S1A"/>
</dbReference>
<dbReference type="InterPro" id="IPR043504">
    <property type="entry name" value="Peptidase_S1_PA_chymotrypsin"/>
</dbReference>
<dbReference type="Proteomes" id="UP000192247">
    <property type="component" value="Unassembled WGS sequence"/>
</dbReference>
<comment type="subcellular location">
    <subcellularLocation>
        <location evidence="14">Secreted</location>
    </subcellularLocation>
</comment>
<dbReference type="Gene3D" id="2.40.10.10">
    <property type="entry name" value="Trypsin-like serine proteases"/>
    <property type="match status" value="1"/>
</dbReference>
<evidence type="ECO:0000313" key="19">
    <source>
        <dbReference type="Proteomes" id="UP000192247"/>
    </source>
</evidence>
<dbReference type="PROSITE" id="PS00135">
    <property type="entry name" value="TRYPSIN_SER"/>
    <property type="match status" value="1"/>
</dbReference>
<proteinExistence type="inferred from homology"/>
<dbReference type="InterPro" id="IPR022700">
    <property type="entry name" value="CLIP"/>
</dbReference>
<evidence type="ECO:0000256" key="12">
    <source>
        <dbReference type="ARBA" id="ARBA00052079"/>
    </source>
</evidence>
<dbReference type="PROSITE" id="PS51888">
    <property type="entry name" value="CLIP"/>
    <property type="match status" value="1"/>
</dbReference>
<feature type="region of interest" description="Disordered" evidence="15">
    <location>
        <begin position="138"/>
        <end position="173"/>
    </location>
</feature>
<evidence type="ECO:0000256" key="10">
    <source>
        <dbReference type="ARBA" id="ARBA00023157"/>
    </source>
</evidence>
<keyword evidence="4 14" id="KW-0732">Signal</keyword>
<feature type="signal peptide" evidence="14">
    <location>
        <begin position="1"/>
        <end position="32"/>
    </location>
</feature>
<evidence type="ECO:0000256" key="4">
    <source>
        <dbReference type="ARBA" id="ARBA00022729"/>
    </source>
</evidence>
<protein>
    <recommendedName>
        <fullName evidence="14">CLIP domain-containing serine protease</fullName>
        <ecNumber evidence="13">3.4.21.-</ecNumber>
    </recommendedName>
</protein>
<sequence length="451" mass="49529">MWSSSDTVRIFKNVLLWSAVLPALVLSQLAQAADTAAPKSDVKNASADVAISVASGGANDTNGDFEERFALPGPVVFPEDDPDSCVSPEDRSGLCVEIKYCRSLRRVGLNSLRKYICGFHGNTPLLCCAGLQKSYPKPDPGSWPSSQPQSYPQLKPQPQPQPQLQPGLSSNDFRPPKPSFLPEQCGIGALQANRIVGGREATPGSYPWIIAVFVDFNNQKIHICGATLVSHRHIVSAAHCFFDGKNPGYISPCALRRFRLPYNIYRMRLGDHDITREDEVTGTLELPILGYKTHPGYVQKTYLNDISMSYLAEDVPFSKAIGPACLPYTGFEQDLTRARAIVAGWGYTKYQSGKSNPILKETDIPIWSMEECAKAFKNELNITEDYLCAGDGEGKTDSCQGDSGGPLIMWGDDGRYYLMGVVSFGKRCATPGYPGAYTRITKQLKWLNSNF</sequence>
<keyword evidence="19" id="KW-1185">Reference proteome</keyword>
<dbReference type="Pfam" id="PF12032">
    <property type="entry name" value="CLIP"/>
    <property type="match status" value="1"/>
</dbReference>
<accession>A0A1V9XKC1</accession>
<dbReference type="GO" id="GO:0005576">
    <property type="term" value="C:extracellular region"/>
    <property type="evidence" value="ECO:0007669"/>
    <property type="project" value="UniProtKB-SubCell"/>
</dbReference>
<evidence type="ECO:0000256" key="11">
    <source>
        <dbReference type="ARBA" id="ARBA00024195"/>
    </source>
</evidence>
<dbReference type="PRINTS" id="PR00722">
    <property type="entry name" value="CHYMOTRYPSIN"/>
</dbReference>
<comment type="domain">
    <text evidence="14">The clip domain consists of 35-55 residues which are 'knitted' together usually by 3 conserved disulfide bonds forming a clip-like compact structure.</text>
</comment>
<dbReference type="PROSITE" id="PS00134">
    <property type="entry name" value="TRYPSIN_HIS"/>
    <property type="match status" value="1"/>
</dbReference>
<evidence type="ECO:0000259" key="16">
    <source>
        <dbReference type="PROSITE" id="PS50240"/>
    </source>
</evidence>
<dbReference type="GO" id="GO:0042381">
    <property type="term" value="P:hemolymph coagulation"/>
    <property type="evidence" value="ECO:0007669"/>
    <property type="project" value="UniProtKB-KW"/>
</dbReference>
<evidence type="ECO:0000256" key="6">
    <source>
        <dbReference type="ARBA" id="ARBA00022801"/>
    </source>
</evidence>
<evidence type="ECO:0000256" key="3">
    <source>
        <dbReference type="ARBA" id="ARBA00022670"/>
    </source>
</evidence>
<dbReference type="AlphaFoldDB" id="A0A1V9XKC1"/>
<dbReference type="Gene3D" id="3.30.1640.30">
    <property type="match status" value="1"/>
</dbReference>
<keyword evidence="9" id="KW-0130">Cell adhesion</keyword>
<dbReference type="InterPro" id="IPR001254">
    <property type="entry name" value="Trypsin_dom"/>
</dbReference>
<comment type="caution">
    <text evidence="18">The sequence shown here is derived from an EMBL/GenBank/DDBJ whole genome shotgun (WGS) entry which is preliminary data.</text>
</comment>
<dbReference type="SMART" id="SM00680">
    <property type="entry name" value="CLIP"/>
    <property type="match status" value="1"/>
</dbReference>
<dbReference type="InParanoid" id="A0A1V9XKC1"/>
<dbReference type="OrthoDB" id="425190at2759"/>
<evidence type="ECO:0000256" key="14">
    <source>
        <dbReference type="RuleBase" id="RU366078"/>
    </source>
</evidence>
<dbReference type="InterPro" id="IPR038565">
    <property type="entry name" value="CLIP_sf"/>
</dbReference>
<dbReference type="InterPro" id="IPR009003">
    <property type="entry name" value="Peptidase_S1_PA"/>
</dbReference>
<keyword evidence="3 13" id="KW-0645">Protease</keyword>
<dbReference type="PROSITE" id="PS50240">
    <property type="entry name" value="TRYPSIN_DOM"/>
    <property type="match status" value="1"/>
</dbReference>
<feature type="domain" description="Peptidase S1" evidence="16">
    <location>
        <begin position="195"/>
        <end position="451"/>
    </location>
</feature>
<dbReference type="GO" id="GO:0006508">
    <property type="term" value="P:proteolysis"/>
    <property type="evidence" value="ECO:0007669"/>
    <property type="project" value="UniProtKB-KW"/>
</dbReference>
<dbReference type="SMART" id="SM00020">
    <property type="entry name" value="Tryp_SPc"/>
    <property type="match status" value="1"/>
</dbReference>
<evidence type="ECO:0000256" key="15">
    <source>
        <dbReference type="SAM" id="MobiDB-lite"/>
    </source>
</evidence>
<evidence type="ECO:0000256" key="2">
    <source>
        <dbReference type="ARBA" id="ARBA00022659"/>
    </source>
</evidence>
<dbReference type="PANTHER" id="PTHR24252">
    <property type="entry name" value="ACROSIN-RELATED"/>
    <property type="match status" value="1"/>
</dbReference>
<reference evidence="18 19" key="1">
    <citation type="journal article" date="2017" name="Gigascience">
        <title>Draft genome of the honey bee ectoparasitic mite, Tropilaelaps mercedesae, is shaped by the parasitic life history.</title>
        <authorList>
            <person name="Dong X."/>
            <person name="Armstrong S.D."/>
            <person name="Xia D."/>
            <person name="Makepeace B.L."/>
            <person name="Darby A.C."/>
            <person name="Kadowaki T."/>
        </authorList>
    </citation>
    <scope>NUCLEOTIDE SEQUENCE [LARGE SCALE GENOMIC DNA]</scope>
    <source>
        <strain evidence="18">Wuxi-XJTLU</strain>
    </source>
</reference>
<evidence type="ECO:0000256" key="1">
    <source>
        <dbReference type="ARBA" id="ARBA00022536"/>
    </source>
</evidence>
<comment type="catalytic activity">
    <reaction evidence="12">
        <text>Selective cleavage of 103-Arg-|-Ser-104 and 124-Ile-|-Ile-125 bonds in Limulus clotting factor B to form activated factor B. Cleavage of -Pro-Arg-|-Xaa- bonds in synthetic substrates.</text>
        <dbReference type="EC" id="3.4.21.84"/>
    </reaction>
</comment>
<dbReference type="SUPFAM" id="SSF50494">
    <property type="entry name" value="Trypsin-like serine proteases"/>
    <property type="match status" value="1"/>
</dbReference>
<keyword evidence="10" id="KW-1015">Disulfide bond</keyword>
<evidence type="ECO:0000256" key="8">
    <source>
        <dbReference type="ARBA" id="ARBA00022825"/>
    </source>
</evidence>
<keyword evidence="8 13" id="KW-0720">Serine protease</keyword>